<evidence type="ECO:0000313" key="2">
    <source>
        <dbReference type="EMBL" id="TDD51690.1"/>
    </source>
</evidence>
<accession>A0A4R4Z2S5</accession>
<dbReference type="GO" id="GO:0004497">
    <property type="term" value="F:monooxygenase activity"/>
    <property type="evidence" value="ECO:0007669"/>
    <property type="project" value="UniProtKB-KW"/>
</dbReference>
<keyword evidence="2" id="KW-0560">Oxidoreductase</keyword>
<reference evidence="2 3" key="1">
    <citation type="submission" date="2019-03" db="EMBL/GenBank/DDBJ databases">
        <title>Draft genome sequences of novel Actinobacteria.</title>
        <authorList>
            <person name="Sahin N."/>
            <person name="Ay H."/>
            <person name="Saygin H."/>
        </authorList>
    </citation>
    <scope>NUCLEOTIDE SEQUENCE [LARGE SCALE GENOMIC DNA]</scope>
    <source>
        <strain evidence="2 3">7K502</strain>
    </source>
</reference>
<dbReference type="EMBL" id="SMKW01000015">
    <property type="protein sequence ID" value="TDD51690.1"/>
    <property type="molecule type" value="Genomic_DNA"/>
</dbReference>
<proteinExistence type="predicted"/>
<dbReference type="RefSeq" id="WP_132485064.1">
    <property type="nucleotide sequence ID" value="NZ_SMKW01000015.1"/>
</dbReference>
<dbReference type="InterPro" id="IPR007138">
    <property type="entry name" value="ABM_dom"/>
</dbReference>
<dbReference type="AlphaFoldDB" id="A0A4R4Z2S5"/>
<comment type="caution">
    <text evidence="2">The sequence shown here is derived from an EMBL/GenBank/DDBJ whole genome shotgun (WGS) entry which is preliminary data.</text>
</comment>
<dbReference type="Proteomes" id="UP000294947">
    <property type="component" value="Unassembled WGS sequence"/>
</dbReference>
<name>A0A4R4Z2S5_9PSEU</name>
<sequence length="108" mass="12083">MTTTTIDPNADVATLINTFTVVPERQRELVDLLVRATEEVMQHRPGFVAANIHTSLDGTRVTNYAQWESVQAFQEMLADPVCQEHMSAAREIADAEPFLYEVASVHHS</sequence>
<dbReference type="OrthoDB" id="1494517at2"/>
<dbReference type="SUPFAM" id="SSF54909">
    <property type="entry name" value="Dimeric alpha+beta barrel"/>
    <property type="match status" value="1"/>
</dbReference>
<dbReference type="Pfam" id="PF03992">
    <property type="entry name" value="ABM"/>
    <property type="match status" value="1"/>
</dbReference>
<keyword evidence="3" id="KW-1185">Reference proteome</keyword>
<keyword evidence="2" id="KW-0503">Monooxygenase</keyword>
<evidence type="ECO:0000313" key="3">
    <source>
        <dbReference type="Proteomes" id="UP000294947"/>
    </source>
</evidence>
<dbReference type="Gene3D" id="3.30.70.100">
    <property type="match status" value="1"/>
</dbReference>
<feature type="domain" description="ABM" evidence="1">
    <location>
        <begin position="13"/>
        <end position="102"/>
    </location>
</feature>
<protein>
    <submittedName>
        <fullName evidence="2">Antibiotic biosynthesis monooxygenase</fullName>
    </submittedName>
</protein>
<organism evidence="2 3">
    <name type="scientific">Saccharopolyspora elongata</name>
    <dbReference type="NCBI Taxonomy" id="2530387"/>
    <lineage>
        <taxon>Bacteria</taxon>
        <taxon>Bacillati</taxon>
        <taxon>Actinomycetota</taxon>
        <taxon>Actinomycetes</taxon>
        <taxon>Pseudonocardiales</taxon>
        <taxon>Pseudonocardiaceae</taxon>
        <taxon>Saccharopolyspora</taxon>
    </lineage>
</organism>
<evidence type="ECO:0000259" key="1">
    <source>
        <dbReference type="PROSITE" id="PS51725"/>
    </source>
</evidence>
<dbReference type="PROSITE" id="PS51725">
    <property type="entry name" value="ABM"/>
    <property type="match status" value="1"/>
</dbReference>
<gene>
    <name evidence="2" type="ORF">E1288_14040</name>
</gene>
<dbReference type="InterPro" id="IPR011008">
    <property type="entry name" value="Dimeric_a/b-barrel"/>
</dbReference>